<name>A0A2I0JBC1_PUNGR</name>
<protein>
    <submittedName>
        <fullName evidence="1">Uncharacterized protein</fullName>
    </submittedName>
</protein>
<dbReference type="EMBL" id="PGOL01001852">
    <property type="protein sequence ID" value="PKI53552.1"/>
    <property type="molecule type" value="Genomic_DNA"/>
</dbReference>
<evidence type="ECO:0000313" key="2">
    <source>
        <dbReference type="Proteomes" id="UP000233551"/>
    </source>
</evidence>
<organism evidence="1 2">
    <name type="scientific">Punica granatum</name>
    <name type="common">Pomegranate</name>
    <dbReference type="NCBI Taxonomy" id="22663"/>
    <lineage>
        <taxon>Eukaryota</taxon>
        <taxon>Viridiplantae</taxon>
        <taxon>Streptophyta</taxon>
        <taxon>Embryophyta</taxon>
        <taxon>Tracheophyta</taxon>
        <taxon>Spermatophyta</taxon>
        <taxon>Magnoliopsida</taxon>
        <taxon>eudicotyledons</taxon>
        <taxon>Gunneridae</taxon>
        <taxon>Pentapetalae</taxon>
        <taxon>rosids</taxon>
        <taxon>malvids</taxon>
        <taxon>Myrtales</taxon>
        <taxon>Lythraceae</taxon>
        <taxon>Punica</taxon>
    </lineage>
</organism>
<evidence type="ECO:0000313" key="1">
    <source>
        <dbReference type="EMBL" id="PKI53552.1"/>
    </source>
</evidence>
<sequence length="106" mass="11856">MEKREMQEPTYFGAKEATLDPCGPRELSATPLKGSRCARWYGSRTVTTSSRGRVRVMRDPLNVMARLAKVVGGNGTCGGRMHTRGVLETRLFAWLERGVGDLQWKI</sequence>
<dbReference type="AlphaFoldDB" id="A0A2I0JBC1"/>
<reference evidence="1 2" key="1">
    <citation type="submission" date="2017-11" db="EMBL/GenBank/DDBJ databases">
        <title>De-novo sequencing of pomegranate (Punica granatum L.) genome.</title>
        <authorList>
            <person name="Akparov Z."/>
            <person name="Amiraslanov A."/>
            <person name="Hajiyeva S."/>
            <person name="Abbasov M."/>
            <person name="Kaur K."/>
            <person name="Hamwieh A."/>
            <person name="Solovyev V."/>
            <person name="Salamov A."/>
            <person name="Braich B."/>
            <person name="Kosarev P."/>
            <person name="Mahmoud A."/>
            <person name="Hajiyev E."/>
            <person name="Babayeva S."/>
            <person name="Izzatullayeva V."/>
            <person name="Mammadov A."/>
            <person name="Mammadov A."/>
            <person name="Sharifova S."/>
            <person name="Ojaghi J."/>
            <person name="Eynullazada K."/>
            <person name="Bayramov B."/>
            <person name="Abdulazimova A."/>
            <person name="Shahmuradov I."/>
        </authorList>
    </citation>
    <scope>NUCLEOTIDE SEQUENCE [LARGE SCALE GENOMIC DNA]</scope>
    <source>
        <strain evidence="2">cv. AG2017</strain>
        <tissue evidence="1">Leaf</tissue>
    </source>
</reference>
<proteinExistence type="predicted"/>
<keyword evidence="2" id="KW-1185">Reference proteome</keyword>
<comment type="caution">
    <text evidence="1">The sequence shown here is derived from an EMBL/GenBank/DDBJ whole genome shotgun (WGS) entry which is preliminary data.</text>
</comment>
<dbReference type="Proteomes" id="UP000233551">
    <property type="component" value="Unassembled WGS sequence"/>
</dbReference>
<accession>A0A2I0JBC1</accession>
<gene>
    <name evidence="1" type="ORF">CRG98_026053</name>
</gene>